<dbReference type="eggNOG" id="ENOG5030MDD">
    <property type="taxonomic scope" value="Bacteria"/>
</dbReference>
<evidence type="ECO:0000313" key="2">
    <source>
        <dbReference type="EMBL" id="KDN83733.1"/>
    </source>
</evidence>
<keyword evidence="1" id="KW-0732">Signal</keyword>
<keyword evidence="3" id="KW-1185">Reference proteome</keyword>
<protein>
    <recommendedName>
        <fullName evidence="4">Secreted protein</fullName>
    </recommendedName>
</protein>
<name>A0A066YQC9_9ACTN</name>
<dbReference type="RefSeq" id="WP_157032135.1">
    <property type="nucleotide sequence ID" value="NZ_KK853997.1"/>
</dbReference>
<feature type="chain" id="PRO_5001631701" description="Secreted protein" evidence="1">
    <location>
        <begin position="28"/>
        <end position="90"/>
    </location>
</feature>
<organism evidence="2 3">
    <name type="scientific">Kitasatospora cheerisanensis KCTC 2395</name>
    <dbReference type="NCBI Taxonomy" id="1348663"/>
    <lineage>
        <taxon>Bacteria</taxon>
        <taxon>Bacillati</taxon>
        <taxon>Actinomycetota</taxon>
        <taxon>Actinomycetes</taxon>
        <taxon>Kitasatosporales</taxon>
        <taxon>Streptomycetaceae</taxon>
        <taxon>Kitasatospora</taxon>
    </lineage>
</organism>
<proteinExistence type="predicted"/>
<comment type="caution">
    <text evidence="2">The sequence shown here is derived from an EMBL/GenBank/DDBJ whole genome shotgun (WGS) entry which is preliminary data.</text>
</comment>
<accession>A0A066YQC9</accession>
<dbReference type="AlphaFoldDB" id="A0A066YQC9"/>
<dbReference type="PATRIC" id="fig|1348663.4.peg.4225"/>
<gene>
    <name evidence="2" type="ORF">KCH_43820</name>
</gene>
<sequence>MRNRFLAGLALSGAALATTLGAAPAHASEGPALDQVADIGQPGGLIGTLAFTGTGLLTGVEPKIPDPKTIVEEAKKQKADEEAKQHAAGK</sequence>
<feature type="signal peptide" evidence="1">
    <location>
        <begin position="1"/>
        <end position="27"/>
    </location>
</feature>
<evidence type="ECO:0008006" key="4">
    <source>
        <dbReference type="Google" id="ProtNLM"/>
    </source>
</evidence>
<dbReference type="Proteomes" id="UP000027178">
    <property type="component" value="Unassembled WGS sequence"/>
</dbReference>
<dbReference type="HOGENOM" id="CLU_2436891_0_0_11"/>
<dbReference type="EMBL" id="JNBY01000094">
    <property type="protein sequence ID" value="KDN83733.1"/>
    <property type="molecule type" value="Genomic_DNA"/>
</dbReference>
<reference evidence="2 3" key="1">
    <citation type="submission" date="2014-05" db="EMBL/GenBank/DDBJ databases">
        <title>Draft Genome Sequence of Kitasatospora cheerisanensis KCTC 2395.</title>
        <authorList>
            <person name="Nam D.H."/>
        </authorList>
    </citation>
    <scope>NUCLEOTIDE SEQUENCE [LARGE SCALE GENOMIC DNA]</scope>
    <source>
        <strain evidence="2 3">KCTC 2395</strain>
    </source>
</reference>
<evidence type="ECO:0000256" key="1">
    <source>
        <dbReference type="SAM" id="SignalP"/>
    </source>
</evidence>
<evidence type="ECO:0000313" key="3">
    <source>
        <dbReference type="Proteomes" id="UP000027178"/>
    </source>
</evidence>